<gene>
    <name evidence="1" type="ORF">BN1211_3548</name>
</gene>
<reference evidence="2" key="1">
    <citation type="journal article" date="2015" name="J. Biotechnol.">
        <title>The structure of the Cyberlindnera jadinii genome and its relation to Candida utilis analyzed by the occurrence of single nucleotide polymorphisms.</title>
        <authorList>
            <person name="Rupp O."/>
            <person name="Brinkrolf K."/>
            <person name="Buerth C."/>
            <person name="Kunigo M."/>
            <person name="Schneider J."/>
            <person name="Jaenicke S."/>
            <person name="Goesmann A."/>
            <person name="Puehler A."/>
            <person name="Jaeger K.-E."/>
            <person name="Ernst J.F."/>
        </authorList>
    </citation>
    <scope>NUCLEOTIDE SEQUENCE [LARGE SCALE GENOMIC DNA]</scope>
    <source>
        <strain evidence="2">ATCC 18201 / CBS 1600 / BCRC 20928 / JCM 3617 / NBRC 0987 / NRRL Y-1542</strain>
    </source>
</reference>
<organism evidence="1 2">
    <name type="scientific">Cyberlindnera jadinii (strain ATCC 18201 / CBS 1600 / BCRC 20928 / JCM 3617 / NBRC 0987 / NRRL Y-1542)</name>
    <name type="common">Torula yeast</name>
    <name type="synonym">Candida utilis</name>
    <dbReference type="NCBI Taxonomy" id="983966"/>
    <lineage>
        <taxon>Eukaryota</taxon>
        <taxon>Fungi</taxon>
        <taxon>Dikarya</taxon>
        <taxon>Ascomycota</taxon>
        <taxon>Saccharomycotina</taxon>
        <taxon>Saccharomycetes</taxon>
        <taxon>Phaffomycetales</taxon>
        <taxon>Phaffomycetaceae</taxon>
        <taxon>Cyberlindnera</taxon>
    </lineage>
</organism>
<dbReference type="Proteomes" id="UP000038830">
    <property type="component" value="Unassembled WGS sequence"/>
</dbReference>
<name>A0A0H5C4X0_CYBJN</name>
<proteinExistence type="predicted"/>
<dbReference type="EMBL" id="CDQK01000004">
    <property type="protein sequence ID" value="CEP23046.1"/>
    <property type="molecule type" value="Genomic_DNA"/>
</dbReference>
<evidence type="ECO:0000313" key="1">
    <source>
        <dbReference type="EMBL" id="CEP23046.1"/>
    </source>
</evidence>
<evidence type="ECO:0000313" key="2">
    <source>
        <dbReference type="Proteomes" id="UP000038830"/>
    </source>
</evidence>
<sequence>MLAPNNHCPSPLESPWENFSTTTSLSQGLASGAYKLMSTSLLKCSGTSTSSIPTSMGLSPRDVTGELERTISTNFDKVEKMRLKAVKELHKQQHACAKLMERDSSSHVDSKTNWEYYNIELELSEVKLMLYDATILLKEDYCNFIQHLKLIEDPYNTRGELEALQAQFDALLLKLDDSLKKVLYLTMQRDMLVQSKERLSLSWREWFRYKRALKSHKHSTTQHSRQST</sequence>
<protein>
    <submittedName>
        <fullName evidence="1">Uncharacterized protein</fullName>
    </submittedName>
</protein>
<accession>A0A0H5C4X0</accession>
<dbReference type="AlphaFoldDB" id="A0A0H5C4X0"/>